<keyword evidence="2" id="KW-1185">Reference proteome</keyword>
<dbReference type="Proteomes" id="UP000000702">
    <property type="component" value="Unassembled WGS sequence"/>
</dbReference>
<reference evidence="2" key="1">
    <citation type="submission" date="2011-07" db="EMBL/GenBank/DDBJ databases">
        <title>Divergent evolution of antigenic variation in African trypanosomes.</title>
        <authorList>
            <person name="Jackson A.P."/>
            <person name="Berry A."/>
            <person name="Allison H.C."/>
            <person name="Burton P."/>
            <person name="Anderson J."/>
            <person name="Aslett M."/>
            <person name="Brown R."/>
            <person name="Corton N."/>
            <person name="Harris D."/>
            <person name="Hauser H."/>
            <person name="Gamble J."/>
            <person name="Gilderthorp R."/>
            <person name="McQuillan J."/>
            <person name="Quail M.A."/>
            <person name="Sanders M."/>
            <person name="Van Tonder A."/>
            <person name="Ginger M.L."/>
            <person name="Donelson J.E."/>
            <person name="Field M.C."/>
            <person name="Barry J.D."/>
            <person name="Berriman M."/>
            <person name="Hertz-Fowler C."/>
        </authorList>
    </citation>
    <scope>NUCLEOTIDE SEQUENCE [LARGE SCALE GENOMIC DNA]</scope>
    <source>
        <strain evidence="2">IL3000</strain>
    </source>
</reference>
<dbReference type="EMBL" id="CAEQ01001625">
    <property type="protein sequence ID" value="CCD14721.1"/>
    <property type="molecule type" value="Genomic_DNA"/>
</dbReference>
<proteinExistence type="predicted"/>
<accession>F9WBT5</accession>
<protein>
    <submittedName>
        <fullName evidence="1">Uncharacterized protein</fullName>
    </submittedName>
</protein>
<evidence type="ECO:0000313" key="2">
    <source>
        <dbReference type="Proteomes" id="UP000000702"/>
    </source>
</evidence>
<sequence>MGPAPFSFDFRPAQNSRVASHVCGLLPIEDGNLTAYFGCEHQMDFVSLRQSMVCLTPRGISDFLRAFEEAGGALRAEWTVLEATESAPCNPPESACAKLVDDNLQVRQNANGQLCVMQRQLAHVQGIIAQEAAQLGGYA</sequence>
<organism evidence="1 2">
    <name type="scientific">Trypanosoma congolense (strain IL3000)</name>
    <dbReference type="NCBI Taxonomy" id="1068625"/>
    <lineage>
        <taxon>Eukaryota</taxon>
        <taxon>Discoba</taxon>
        <taxon>Euglenozoa</taxon>
        <taxon>Kinetoplastea</taxon>
        <taxon>Metakinetoplastina</taxon>
        <taxon>Trypanosomatida</taxon>
        <taxon>Trypanosomatidae</taxon>
        <taxon>Trypanosoma</taxon>
        <taxon>Nannomonas</taxon>
    </lineage>
</organism>
<gene>
    <name evidence="1" type="ORF">TCIL3000_0_53140</name>
</gene>
<name>F9WBT5_TRYCI</name>
<reference evidence="1 2" key="2">
    <citation type="journal article" date="2012" name="Proc. Natl. Acad. Sci. U.S.A.">
        <title>Antigenic diversity is generated by distinct evolutionary mechanisms in African trypanosome species.</title>
        <authorList>
            <person name="Jackson A.P."/>
            <person name="Berry A."/>
            <person name="Aslett M."/>
            <person name="Allison H.C."/>
            <person name="Burton P."/>
            <person name="Vavrova-Anderson J."/>
            <person name="Brown R."/>
            <person name="Browne H."/>
            <person name="Corton N."/>
            <person name="Hauser H."/>
            <person name="Gamble J."/>
            <person name="Gilderthorp R."/>
            <person name="Marcello L."/>
            <person name="McQuillan J."/>
            <person name="Otto T.D."/>
            <person name="Quail M.A."/>
            <person name="Sanders M.J."/>
            <person name="van Tonder A."/>
            <person name="Ginger M.L."/>
            <person name="Field M.C."/>
            <person name="Barry J.D."/>
            <person name="Hertz-Fowler C."/>
            <person name="Berriman M."/>
        </authorList>
    </citation>
    <scope>NUCLEOTIDE SEQUENCE [LARGE SCALE GENOMIC DNA]</scope>
    <source>
        <strain evidence="1 2">IL3000</strain>
    </source>
</reference>
<dbReference type="AlphaFoldDB" id="F9WBT5"/>
<comment type="caution">
    <text evidence="1">The sequence shown here is derived from an EMBL/GenBank/DDBJ whole genome shotgun (WGS) entry which is preliminary data.</text>
</comment>
<evidence type="ECO:0000313" key="1">
    <source>
        <dbReference type="EMBL" id="CCD14721.1"/>
    </source>
</evidence>